<dbReference type="SUPFAM" id="SSF88713">
    <property type="entry name" value="Glycoside hydrolase/deacetylase"/>
    <property type="match status" value="1"/>
</dbReference>
<dbReference type="PANTHER" id="PTHR34216:SF3">
    <property type="entry name" value="POLY-BETA-1,6-N-ACETYL-D-GLUCOSAMINE N-DEACETYLASE"/>
    <property type="match status" value="1"/>
</dbReference>
<comment type="subcellular location">
    <subcellularLocation>
        <location evidence="1">Secreted</location>
    </subcellularLocation>
</comment>
<gene>
    <name evidence="4" type="ORF">E6C50_00560</name>
</gene>
<evidence type="ECO:0000313" key="5">
    <source>
        <dbReference type="Proteomes" id="UP000307507"/>
    </source>
</evidence>
<keyword evidence="2" id="KW-0732">Signal</keyword>
<evidence type="ECO:0000256" key="1">
    <source>
        <dbReference type="ARBA" id="ARBA00004613"/>
    </source>
</evidence>
<dbReference type="PANTHER" id="PTHR34216">
    <property type="match status" value="1"/>
</dbReference>
<dbReference type="RefSeq" id="WP_136401262.1">
    <property type="nucleotide sequence ID" value="NZ_SSNZ01000001.1"/>
</dbReference>
<dbReference type="OrthoDB" id="2795102at2"/>
<protein>
    <submittedName>
        <fullName evidence="4">DUF2334 domain-containing protein</fullName>
    </submittedName>
</protein>
<evidence type="ECO:0000313" key="4">
    <source>
        <dbReference type="EMBL" id="THF52737.1"/>
    </source>
</evidence>
<dbReference type="Pfam" id="PF01522">
    <property type="entry name" value="Polysacc_deac_1"/>
    <property type="match status" value="1"/>
</dbReference>
<name>A0A4S4A2U8_9FLAO</name>
<organism evidence="4 5">
    <name type="scientific">Flavobacterium supellecticarium</name>
    <dbReference type="NCBI Taxonomy" id="2565924"/>
    <lineage>
        <taxon>Bacteria</taxon>
        <taxon>Pseudomonadati</taxon>
        <taxon>Bacteroidota</taxon>
        <taxon>Flavobacteriia</taxon>
        <taxon>Flavobacteriales</taxon>
        <taxon>Flavobacteriaceae</taxon>
        <taxon>Flavobacterium</taxon>
    </lineage>
</organism>
<keyword evidence="5" id="KW-1185">Reference proteome</keyword>
<accession>A0A4S4A2U8</accession>
<comment type="caution">
    <text evidence="4">The sequence shown here is derived from an EMBL/GenBank/DDBJ whole genome shotgun (WGS) entry which is preliminary data.</text>
</comment>
<evidence type="ECO:0000259" key="3">
    <source>
        <dbReference type="Pfam" id="PF01522"/>
    </source>
</evidence>
<dbReference type="Gene3D" id="3.20.20.370">
    <property type="entry name" value="Glycoside hydrolase/deacetylase"/>
    <property type="match status" value="1"/>
</dbReference>
<reference evidence="4 5" key="1">
    <citation type="submission" date="2019-04" db="EMBL/GenBank/DDBJ databases">
        <title>Flavobacterium sp. nov. isolated from construction timber.</title>
        <authorList>
            <person name="Lin S.-Y."/>
            <person name="Chang C.-T."/>
            <person name="Young C.-C."/>
        </authorList>
    </citation>
    <scope>NUCLEOTIDE SEQUENCE [LARGE SCALE GENOMIC DNA]</scope>
    <source>
        <strain evidence="4 5">CC-CTC003</strain>
    </source>
</reference>
<dbReference type="InterPro" id="IPR051398">
    <property type="entry name" value="Polysacch_Deacetylase"/>
</dbReference>
<dbReference type="GO" id="GO:0016810">
    <property type="term" value="F:hydrolase activity, acting on carbon-nitrogen (but not peptide) bonds"/>
    <property type="evidence" value="ECO:0007669"/>
    <property type="project" value="InterPro"/>
</dbReference>
<dbReference type="CDD" id="cd10967">
    <property type="entry name" value="CE4_GLA_like_6s"/>
    <property type="match status" value="1"/>
</dbReference>
<dbReference type="EMBL" id="SSNZ01000001">
    <property type="protein sequence ID" value="THF52737.1"/>
    <property type="molecule type" value="Genomic_DNA"/>
</dbReference>
<dbReference type="InterPro" id="IPR011330">
    <property type="entry name" value="Glyco_hydro/deAcase_b/a-brl"/>
</dbReference>
<dbReference type="AlphaFoldDB" id="A0A4S4A2U8"/>
<proteinExistence type="predicted"/>
<evidence type="ECO:0000256" key="2">
    <source>
        <dbReference type="ARBA" id="ARBA00022729"/>
    </source>
</evidence>
<sequence length="263" mass="30402">MKPIIYKFLLITITIILSACENKKVLSQSASSAKPYKAGVVLSFDDAYVDEWFEADQTLKKYAWKASFCTCRIDSIGAPQLSKLLQMQKNGHEIAGHGYHHFNAVKYVAANGIDNYIKEEIDPMLASMKRLSLNVTSFAYPYGERSKELDEALALKFNIMRGRAFCGDVPEKEGCYFRDTKYMYAFDIDNNHVHFSIPYLLELLDYAREKNKILILCGHKPVKELTDNYQIKIETLEFICKYIKQNNMKFYTLYDLGNLIRKE</sequence>
<dbReference type="Proteomes" id="UP000307507">
    <property type="component" value="Unassembled WGS sequence"/>
</dbReference>
<dbReference type="GO" id="GO:0005576">
    <property type="term" value="C:extracellular region"/>
    <property type="evidence" value="ECO:0007669"/>
    <property type="project" value="UniProtKB-SubCell"/>
</dbReference>
<dbReference type="PROSITE" id="PS51257">
    <property type="entry name" value="PROKAR_LIPOPROTEIN"/>
    <property type="match status" value="1"/>
</dbReference>
<dbReference type="GO" id="GO:0005975">
    <property type="term" value="P:carbohydrate metabolic process"/>
    <property type="evidence" value="ECO:0007669"/>
    <property type="project" value="InterPro"/>
</dbReference>
<dbReference type="InterPro" id="IPR002509">
    <property type="entry name" value="NODB_dom"/>
</dbReference>
<feature type="domain" description="NodB homology" evidence="3">
    <location>
        <begin position="37"/>
        <end position="152"/>
    </location>
</feature>